<evidence type="ECO:0000259" key="6">
    <source>
        <dbReference type="Pfam" id="PF02837"/>
    </source>
</evidence>
<dbReference type="OrthoDB" id="9801077at2"/>
<feature type="domain" description="Glycoside hydrolase family 2" evidence="8">
    <location>
        <begin position="727"/>
        <end position="827"/>
    </location>
</feature>
<keyword evidence="10" id="KW-1185">Reference proteome</keyword>
<evidence type="ECO:0000259" key="8">
    <source>
        <dbReference type="Pfam" id="PF18565"/>
    </source>
</evidence>
<dbReference type="KEGG" id="zpr:ZPR_2491"/>
<dbReference type="GO" id="GO:0005975">
    <property type="term" value="P:carbohydrate metabolic process"/>
    <property type="evidence" value="ECO:0007669"/>
    <property type="project" value="InterPro"/>
</dbReference>
<evidence type="ECO:0000256" key="3">
    <source>
        <dbReference type="ARBA" id="ARBA00023295"/>
    </source>
</evidence>
<reference evidence="9 10" key="1">
    <citation type="journal article" date="2010" name="BMC Genomics">
        <title>The complete genome of Zunongwangia profunda SM-A87 reveals its adaptation to the deep-sea environment and ecological role in sedimentary organic nitrogen degradation.</title>
        <authorList>
            <person name="Qin Q.L."/>
            <person name="Zhang X.Y."/>
            <person name="Wang X.M."/>
            <person name="Liu G.M."/>
            <person name="Chen X.L."/>
            <person name="Xie B.B."/>
            <person name="Dang H.Y."/>
            <person name="Zhou B.C."/>
            <person name="Yu J."/>
            <person name="Zhang Y.Z."/>
        </authorList>
    </citation>
    <scope>NUCLEOTIDE SEQUENCE [LARGE SCALE GENOMIC DNA]</scope>
    <source>
        <strain evidence="10">DSM 18752 / CCTCC AB 206139 / SM-A87</strain>
    </source>
</reference>
<organism evidence="9 10">
    <name type="scientific">Zunongwangia profunda (strain DSM 18752 / CCTCC AB 206139 / SM-A87)</name>
    <name type="common">Wangia profunda</name>
    <dbReference type="NCBI Taxonomy" id="655815"/>
    <lineage>
        <taxon>Bacteria</taxon>
        <taxon>Pseudomonadati</taxon>
        <taxon>Bacteroidota</taxon>
        <taxon>Flavobacteriia</taxon>
        <taxon>Flavobacteriales</taxon>
        <taxon>Flavobacteriaceae</taxon>
        <taxon>Zunongwangia</taxon>
    </lineage>
</organism>
<dbReference type="InterPro" id="IPR006101">
    <property type="entry name" value="Glyco_hydro_2"/>
</dbReference>
<evidence type="ECO:0000256" key="1">
    <source>
        <dbReference type="ARBA" id="ARBA00007401"/>
    </source>
</evidence>
<dbReference type="Gene3D" id="2.60.120.260">
    <property type="entry name" value="Galactose-binding domain-like"/>
    <property type="match status" value="1"/>
</dbReference>
<dbReference type="SUPFAM" id="SSF49785">
    <property type="entry name" value="Galactose-binding domain-like"/>
    <property type="match status" value="1"/>
</dbReference>
<dbReference type="CAZy" id="GH2">
    <property type="family name" value="Glycoside Hydrolase Family 2"/>
</dbReference>
<feature type="domain" description="Glycoside hydrolase family 2 immunoglobulin-like beta-sandwich" evidence="4">
    <location>
        <begin position="204"/>
        <end position="307"/>
    </location>
</feature>
<dbReference type="InterPro" id="IPR013783">
    <property type="entry name" value="Ig-like_fold"/>
</dbReference>
<dbReference type="Pfam" id="PF00703">
    <property type="entry name" value="Glyco_hydro_2"/>
    <property type="match status" value="1"/>
</dbReference>
<dbReference type="Pfam" id="PF18565">
    <property type="entry name" value="Glyco_hydro2_C5"/>
    <property type="match status" value="1"/>
</dbReference>
<dbReference type="Pfam" id="PF02836">
    <property type="entry name" value="Glyco_hydro_2_C"/>
    <property type="match status" value="1"/>
</dbReference>
<dbReference type="PROSITE" id="PS00608">
    <property type="entry name" value="GLYCOSYL_HYDROL_F2_2"/>
    <property type="match status" value="1"/>
</dbReference>
<dbReference type="Pfam" id="PF02837">
    <property type="entry name" value="Glyco_hydro_2_N"/>
    <property type="match status" value="1"/>
</dbReference>
<evidence type="ECO:0000313" key="10">
    <source>
        <dbReference type="Proteomes" id="UP000001654"/>
    </source>
</evidence>
<evidence type="ECO:0000256" key="2">
    <source>
        <dbReference type="ARBA" id="ARBA00022801"/>
    </source>
</evidence>
<dbReference type="PANTHER" id="PTHR42732">
    <property type="entry name" value="BETA-GALACTOSIDASE"/>
    <property type="match status" value="1"/>
</dbReference>
<accession>D5BE56</accession>
<name>D5BE56_ZUNPS</name>
<feature type="domain" description="Glycoside hydrolase family 2 catalytic" evidence="5">
    <location>
        <begin position="315"/>
        <end position="473"/>
    </location>
</feature>
<keyword evidence="3" id="KW-0326">Glycosidase</keyword>
<dbReference type="InterPro" id="IPR036156">
    <property type="entry name" value="Beta-gal/glucu_dom_sf"/>
</dbReference>
<dbReference type="Pfam" id="PF16355">
    <property type="entry name" value="DUF4982"/>
    <property type="match status" value="1"/>
</dbReference>
<feature type="domain" description="Glycosyl hydrolases family 2 sugar binding" evidence="6">
    <location>
        <begin position="98"/>
        <end position="192"/>
    </location>
</feature>
<dbReference type="InterPro" id="IPR006104">
    <property type="entry name" value="Glyco_hydro_2_N"/>
</dbReference>
<protein>
    <submittedName>
        <fullName evidence="9">Glycoside hydrolase family protein</fullName>
    </submittedName>
</protein>
<dbReference type="InterPro" id="IPR008979">
    <property type="entry name" value="Galactose-bd-like_sf"/>
</dbReference>
<dbReference type="InterPro" id="IPR040605">
    <property type="entry name" value="Glyco_hydro2_dom5"/>
</dbReference>
<evidence type="ECO:0000259" key="7">
    <source>
        <dbReference type="Pfam" id="PF16355"/>
    </source>
</evidence>
<dbReference type="PRINTS" id="PR00132">
    <property type="entry name" value="GLHYDRLASE2"/>
</dbReference>
<dbReference type="STRING" id="655815.ZPR_2491"/>
<evidence type="ECO:0000313" key="9">
    <source>
        <dbReference type="EMBL" id="ADF52815.1"/>
    </source>
</evidence>
<keyword evidence="2 9" id="KW-0378">Hydrolase</keyword>
<sequence>MIAYKQYIINKLYLGTLAIVSFLLFACQKKEEDPEVFNRKQLFTEDWKFYKNDTLNSLTEVLNSEDWRPIDVPHDWSIHQEFDKNSAAGIGGGALSGGVGYYKKSFNLPLEDSTRLYKIQFDGVYQNSEVWINGSYLGKRPNGYIGFEYDLTPYLHYGSQDNTIVVKADNSDQPNSRWYSGSGIYRNVWLKKLNKIHIPNWGTFITTPSISKEKALVNITAKIKNEFLEDKEIEVQITIFQDDQEIVKSETSALNITTNSEIGFNKELTIYKPKLWSIDSPWLYKAQIDIIQNKNLIDRFETRFGIRDFKFDFEKGFKLNGESLKIRGVCMHHDLGPLGAAINTRAIERQLEILKEMGVNGIRTAHNPPAPELLDLCDQMGFIVMDEAFDIWTTAKTKHDYSQYWDKWHEQDIADLIKRDRNHPSVFLWSIGNEIQEQWSEKGEKIGIELSNIVKSLDSKRPVTAGMNPPVHVSDKEVTIQFEETADKPNSLAGSGALDVIGYNYAHQTWEKHQLNFPNTPFIATETTSGLQTRGYYEFPSDTTKIWPVRWDKLFTGGNPDHTISAFDQVRAPWGSLHETSWKIIKKNDFLSGFFIWTGFDYIGEPTPYEWPSRSSYFGIVDLAGFPKDVYYMYKSEWTDDDVLHLLPHWNWEQGQTVDVWAYYNNADEVELFLNGESRGTRSKRDDELHVMWRFPFESGTLKAISRKNGQIVKETEIRTASKPAKLELFPDRKKIRADGLDLSFITVTITDAEGTIAPRANNQIDFEIEGPGEIVGVSSGDPTNHESFKGKSHRALNGKCLVIVQSTRQAGEIKISANSAGLESNSAVLISH</sequence>
<dbReference type="RefSeq" id="WP_013071912.1">
    <property type="nucleotide sequence ID" value="NC_014041.1"/>
</dbReference>
<evidence type="ECO:0000259" key="4">
    <source>
        <dbReference type="Pfam" id="PF00703"/>
    </source>
</evidence>
<proteinExistence type="inferred from homology"/>
<dbReference type="GO" id="GO:0004553">
    <property type="term" value="F:hydrolase activity, hydrolyzing O-glycosyl compounds"/>
    <property type="evidence" value="ECO:0007669"/>
    <property type="project" value="InterPro"/>
</dbReference>
<gene>
    <name evidence="9" type="ordered locus">ZPR_2491</name>
</gene>
<dbReference type="PANTHER" id="PTHR42732:SF1">
    <property type="entry name" value="BETA-MANNOSIDASE"/>
    <property type="match status" value="1"/>
</dbReference>
<dbReference type="PROSITE" id="PS51257">
    <property type="entry name" value="PROKAR_LIPOPROTEIN"/>
    <property type="match status" value="1"/>
</dbReference>
<dbReference type="SUPFAM" id="SSF51445">
    <property type="entry name" value="(Trans)glycosidases"/>
    <property type="match status" value="1"/>
</dbReference>
<evidence type="ECO:0000259" key="5">
    <source>
        <dbReference type="Pfam" id="PF02836"/>
    </source>
</evidence>
<dbReference type="Gene3D" id="3.20.20.80">
    <property type="entry name" value="Glycosidases"/>
    <property type="match status" value="1"/>
</dbReference>
<dbReference type="InterPro" id="IPR006103">
    <property type="entry name" value="Glyco_hydro_2_cat"/>
</dbReference>
<dbReference type="InterPro" id="IPR006102">
    <property type="entry name" value="Ig-like_GH2"/>
</dbReference>
<dbReference type="SUPFAM" id="SSF49303">
    <property type="entry name" value="beta-Galactosidase/glucuronidase domain"/>
    <property type="match status" value="1"/>
</dbReference>
<dbReference type="Gene3D" id="2.60.40.10">
    <property type="entry name" value="Immunoglobulins"/>
    <property type="match status" value="3"/>
</dbReference>
<dbReference type="HOGENOM" id="CLU_006501_0_1_10"/>
<dbReference type="InterPro" id="IPR051913">
    <property type="entry name" value="GH2_Domain-Containing"/>
</dbReference>
<dbReference type="EMBL" id="CP001650">
    <property type="protein sequence ID" value="ADF52815.1"/>
    <property type="molecule type" value="Genomic_DNA"/>
</dbReference>
<comment type="similarity">
    <text evidence="1">Belongs to the glycosyl hydrolase 2 family.</text>
</comment>
<dbReference type="eggNOG" id="COG3250">
    <property type="taxonomic scope" value="Bacteria"/>
</dbReference>
<dbReference type="InterPro" id="IPR032311">
    <property type="entry name" value="DUF4982"/>
</dbReference>
<dbReference type="InterPro" id="IPR017853">
    <property type="entry name" value="GH"/>
</dbReference>
<dbReference type="InterPro" id="IPR023232">
    <property type="entry name" value="Glyco_hydro_2_AS"/>
</dbReference>
<feature type="domain" description="DUF4982" evidence="7">
    <location>
        <begin position="655"/>
        <end position="713"/>
    </location>
</feature>
<dbReference type="AlphaFoldDB" id="D5BE56"/>
<dbReference type="Proteomes" id="UP000001654">
    <property type="component" value="Chromosome"/>
</dbReference>